<feature type="transmembrane region" description="Helical" evidence="1">
    <location>
        <begin position="46"/>
        <end position="68"/>
    </location>
</feature>
<dbReference type="Proteomes" id="UP001632038">
    <property type="component" value="Unassembled WGS sequence"/>
</dbReference>
<dbReference type="PANTHER" id="PTHR33919">
    <property type="entry name" value="OS09G0127700 PROTEIN"/>
    <property type="match status" value="1"/>
</dbReference>
<protein>
    <submittedName>
        <fullName evidence="2">Uncharacterized protein</fullName>
    </submittedName>
</protein>
<dbReference type="EMBL" id="JAVIJP010000081">
    <property type="protein sequence ID" value="KAL3617662.1"/>
    <property type="molecule type" value="Genomic_DNA"/>
</dbReference>
<keyword evidence="1" id="KW-1133">Transmembrane helix</keyword>
<evidence type="ECO:0000313" key="3">
    <source>
        <dbReference type="Proteomes" id="UP001632038"/>
    </source>
</evidence>
<dbReference type="AlphaFoldDB" id="A0ABD3BK64"/>
<comment type="caution">
    <text evidence="2">The sequence shown here is derived from an EMBL/GenBank/DDBJ whole genome shotgun (WGS) entry which is preliminary data.</text>
</comment>
<proteinExistence type="predicted"/>
<keyword evidence="3" id="KW-1185">Reference proteome</keyword>
<dbReference type="PANTHER" id="PTHR33919:SF11">
    <property type="entry name" value="EXPRESSED PROTEIN"/>
    <property type="match status" value="1"/>
</dbReference>
<reference evidence="3" key="1">
    <citation type="journal article" date="2024" name="IScience">
        <title>Strigolactones Initiate the Formation of Haustorium-like Structures in Castilleja.</title>
        <authorList>
            <person name="Buerger M."/>
            <person name="Peterson D."/>
            <person name="Chory J."/>
        </authorList>
    </citation>
    <scope>NUCLEOTIDE SEQUENCE [LARGE SCALE GENOMIC DNA]</scope>
</reference>
<gene>
    <name evidence="2" type="ORF">CASFOL_037983</name>
</gene>
<evidence type="ECO:0000256" key="1">
    <source>
        <dbReference type="SAM" id="Phobius"/>
    </source>
</evidence>
<accession>A0ABD3BK64</accession>
<evidence type="ECO:0000313" key="2">
    <source>
        <dbReference type="EMBL" id="KAL3617662.1"/>
    </source>
</evidence>
<organism evidence="2 3">
    <name type="scientific">Castilleja foliolosa</name>
    <dbReference type="NCBI Taxonomy" id="1961234"/>
    <lineage>
        <taxon>Eukaryota</taxon>
        <taxon>Viridiplantae</taxon>
        <taxon>Streptophyta</taxon>
        <taxon>Embryophyta</taxon>
        <taxon>Tracheophyta</taxon>
        <taxon>Spermatophyta</taxon>
        <taxon>Magnoliopsida</taxon>
        <taxon>eudicotyledons</taxon>
        <taxon>Gunneridae</taxon>
        <taxon>Pentapetalae</taxon>
        <taxon>asterids</taxon>
        <taxon>lamiids</taxon>
        <taxon>Lamiales</taxon>
        <taxon>Orobanchaceae</taxon>
        <taxon>Pedicularideae</taxon>
        <taxon>Castillejinae</taxon>
        <taxon>Castilleja</taxon>
    </lineage>
</organism>
<name>A0ABD3BK64_9LAMI</name>
<keyword evidence="1" id="KW-0812">Transmembrane</keyword>
<keyword evidence="1" id="KW-0472">Membrane</keyword>
<sequence length="153" mass="16772">MAVACLKSMANRLRSGSANLSTFASTANQMVQSPGGFKSKLPKGDLVPVCVAMGMVTLSATFGVYTALHQLGRAPNVSLKKSRRETIPEIVEPERTAEEAEKFVKHSFFRKVAHVKDSNHQELEPNPIRGDIFTRPLQVETLKDIGVDPKPNK</sequence>